<keyword evidence="3" id="KW-0808">Transferase</keyword>
<dbReference type="Pfam" id="PF13302">
    <property type="entry name" value="Acetyltransf_3"/>
    <property type="match status" value="1"/>
</dbReference>
<dbReference type="Gene3D" id="3.40.630.30">
    <property type="match status" value="1"/>
</dbReference>
<dbReference type="CDD" id="cd04301">
    <property type="entry name" value="NAT_SF"/>
    <property type="match status" value="1"/>
</dbReference>
<dbReference type="InterPro" id="IPR000182">
    <property type="entry name" value="GNAT_dom"/>
</dbReference>
<dbReference type="PANTHER" id="PTHR43441">
    <property type="entry name" value="RIBOSOMAL-PROTEIN-SERINE ACETYLTRANSFERASE"/>
    <property type="match status" value="1"/>
</dbReference>
<evidence type="ECO:0000313" key="3">
    <source>
        <dbReference type="EMBL" id="SOD64412.1"/>
    </source>
</evidence>
<evidence type="ECO:0000256" key="1">
    <source>
        <dbReference type="SAM" id="MobiDB-lite"/>
    </source>
</evidence>
<dbReference type="EMBL" id="OCNE01000016">
    <property type="protein sequence ID" value="SOD64412.1"/>
    <property type="molecule type" value="Genomic_DNA"/>
</dbReference>
<protein>
    <submittedName>
        <fullName evidence="3">Protein N-acetyltransferase, RimJ/RimL family</fullName>
    </submittedName>
</protein>
<dbReference type="RefSeq" id="WP_245880717.1">
    <property type="nucleotide sequence ID" value="NZ_OCNE01000016.1"/>
</dbReference>
<feature type="region of interest" description="Disordered" evidence="1">
    <location>
        <begin position="149"/>
        <end position="211"/>
    </location>
</feature>
<dbReference type="Proteomes" id="UP000219072">
    <property type="component" value="Unassembled WGS sequence"/>
</dbReference>
<dbReference type="GO" id="GO:0005737">
    <property type="term" value="C:cytoplasm"/>
    <property type="evidence" value="ECO:0007669"/>
    <property type="project" value="TreeGrafter"/>
</dbReference>
<dbReference type="GO" id="GO:0008999">
    <property type="term" value="F:protein-N-terminal-alanine acetyltransferase activity"/>
    <property type="evidence" value="ECO:0007669"/>
    <property type="project" value="TreeGrafter"/>
</dbReference>
<feature type="compositionally biased region" description="Basic and acidic residues" evidence="1">
    <location>
        <begin position="170"/>
        <end position="180"/>
    </location>
</feature>
<name>A0A286E0J0_9ACTN</name>
<accession>A0A286E0J0</accession>
<evidence type="ECO:0000313" key="4">
    <source>
        <dbReference type="Proteomes" id="UP000219072"/>
    </source>
</evidence>
<dbReference type="AlphaFoldDB" id="A0A286E0J0"/>
<evidence type="ECO:0000259" key="2">
    <source>
        <dbReference type="PROSITE" id="PS51186"/>
    </source>
</evidence>
<gene>
    <name evidence="3" type="ORF">SAMN06297387_116136</name>
</gene>
<sequence>MVRRVELRRIDEEGLATLLTVAVADAAPEEVMPPVTGPPGWTTERREAFLAWHRARRPGLGGSLGESTYAVLHDREVVGSARLARTDRRDVLETGLWLARAQRGRGIGTAALRALLREAARAGARAVVADTTTHNTAALTALRRNGAVLTTGTDAGSGTDTGTSSGTDTGSDRDSGRDAANDGGNDSGGPGEKTGERNGAVHAELPLRRTG</sequence>
<dbReference type="GO" id="GO:1990189">
    <property type="term" value="F:protein N-terminal-serine acetyltransferase activity"/>
    <property type="evidence" value="ECO:0007669"/>
    <property type="project" value="TreeGrafter"/>
</dbReference>
<feature type="compositionally biased region" description="Low complexity" evidence="1">
    <location>
        <begin position="150"/>
        <end position="169"/>
    </location>
</feature>
<dbReference type="PANTHER" id="PTHR43441:SF6">
    <property type="entry name" value="N-ACETYLTRANSFERASE DOMAIN-CONTAINING PROTEIN"/>
    <property type="match status" value="1"/>
</dbReference>
<dbReference type="InterPro" id="IPR051908">
    <property type="entry name" value="Ribosomal_N-acetyltransferase"/>
</dbReference>
<dbReference type="PROSITE" id="PS51186">
    <property type="entry name" value="GNAT"/>
    <property type="match status" value="1"/>
</dbReference>
<keyword evidence="4" id="KW-1185">Reference proteome</keyword>
<reference evidence="3 4" key="1">
    <citation type="submission" date="2017-09" db="EMBL/GenBank/DDBJ databases">
        <authorList>
            <person name="Ehlers B."/>
            <person name="Leendertz F.H."/>
        </authorList>
    </citation>
    <scope>NUCLEOTIDE SEQUENCE [LARGE SCALE GENOMIC DNA]</scope>
    <source>
        <strain evidence="3 4">CGMCC 4.7095</strain>
    </source>
</reference>
<dbReference type="SUPFAM" id="SSF55729">
    <property type="entry name" value="Acyl-CoA N-acyltransferases (Nat)"/>
    <property type="match status" value="1"/>
</dbReference>
<dbReference type="InterPro" id="IPR016181">
    <property type="entry name" value="Acyl_CoA_acyltransferase"/>
</dbReference>
<feature type="domain" description="N-acetyltransferase" evidence="2">
    <location>
        <begin position="5"/>
        <end position="208"/>
    </location>
</feature>
<proteinExistence type="predicted"/>
<organism evidence="3 4">
    <name type="scientific">Streptomyces zhaozhouensis</name>
    <dbReference type="NCBI Taxonomy" id="1300267"/>
    <lineage>
        <taxon>Bacteria</taxon>
        <taxon>Bacillati</taxon>
        <taxon>Actinomycetota</taxon>
        <taxon>Actinomycetes</taxon>
        <taxon>Kitasatosporales</taxon>
        <taxon>Streptomycetaceae</taxon>
        <taxon>Streptomyces</taxon>
    </lineage>
</organism>